<evidence type="ECO:0000313" key="3">
    <source>
        <dbReference type="Proteomes" id="UP000076088"/>
    </source>
</evidence>
<evidence type="ECO:0000313" key="2">
    <source>
        <dbReference type="EMBL" id="AMU92802.1"/>
    </source>
</evidence>
<gene>
    <name evidence="2" type="ORF">ATM17_31580</name>
</gene>
<dbReference type="GO" id="GO:0006355">
    <property type="term" value="P:regulation of DNA-templated transcription"/>
    <property type="evidence" value="ECO:0007669"/>
    <property type="project" value="InterPro"/>
</dbReference>
<keyword evidence="3" id="KW-1185">Reference proteome</keyword>
<dbReference type="InterPro" id="IPR053853">
    <property type="entry name" value="FitA-like_RHH"/>
</dbReference>
<dbReference type="InterPro" id="IPR013321">
    <property type="entry name" value="Arc_rbn_hlx_hlx"/>
</dbReference>
<dbReference type="InterPro" id="IPR010985">
    <property type="entry name" value="Ribbon_hlx_hlx"/>
</dbReference>
<dbReference type="Proteomes" id="UP000076088">
    <property type="component" value="Plasmid unnamed1"/>
</dbReference>
<dbReference type="Gene3D" id="1.10.1220.10">
    <property type="entry name" value="Met repressor-like"/>
    <property type="match status" value="1"/>
</dbReference>
<feature type="domain" description="Antitoxin FitA-like ribbon-helix-helix" evidence="1">
    <location>
        <begin position="4"/>
        <end position="40"/>
    </location>
</feature>
<geneLocation type="plasmid" evidence="2 3">
    <name>unnamed1</name>
</geneLocation>
<evidence type="ECO:0000259" key="1">
    <source>
        <dbReference type="Pfam" id="PF22513"/>
    </source>
</evidence>
<sequence>MGVLTIRNLDDPIKMHLCIRAARHGRSVEDEVRDILLRALSAESPAPEDLGKTIHCRFTSLGGIDLVPPPRESIRRLPDFGE</sequence>
<proteinExistence type="predicted"/>
<dbReference type="KEGG" id="smaz:LH19_27605"/>
<reference evidence="2 3" key="2">
    <citation type="journal article" date="2016" name="Genome Announc.">
        <title>Complete Genome Sequence of Sphingopyxis macrogoltabida Strain 203N (NBRC 111659), a Polyethylene Glycol Degrader.</title>
        <authorList>
            <person name="Ohtsubo Y."/>
            <person name="Nonoyama S."/>
            <person name="Nagata Y."/>
            <person name="Numata M."/>
            <person name="Tsuchikane K."/>
            <person name="Hosoyama A."/>
            <person name="Yamazoe A."/>
            <person name="Tsuda M."/>
            <person name="Fujita N."/>
            <person name="Kawai F."/>
        </authorList>
    </citation>
    <scope>NUCLEOTIDE SEQUENCE [LARGE SCALE GENOMIC DNA]</scope>
    <source>
        <strain evidence="2 3">203N</strain>
    </source>
</reference>
<keyword evidence="2" id="KW-0614">Plasmid</keyword>
<accession>A0AAC9AZG2</accession>
<dbReference type="AlphaFoldDB" id="A0AAC9AZG2"/>
<reference evidence="3" key="1">
    <citation type="submission" date="2015-11" db="EMBL/GenBank/DDBJ databases">
        <title>Complete genome sequence of a polyethylene-glycol degrader Sphingopyxis macrogoltabida 203N (NBRC 111659).</title>
        <authorList>
            <person name="Yoshiyuki O."/>
            <person name="Shouta N."/>
            <person name="Nagata Y."/>
            <person name="Numata M."/>
            <person name="Tsuchikane K."/>
            <person name="Hosoyama A."/>
            <person name="Yamazoe A."/>
            <person name="Tsuda M."/>
            <person name="Fujita N."/>
            <person name="Kawai F."/>
        </authorList>
    </citation>
    <scope>NUCLEOTIDE SEQUENCE [LARGE SCALE GENOMIC DNA]</scope>
    <source>
        <strain evidence="3">203N</strain>
        <plasmid evidence="3">unnamed1</plasmid>
    </source>
</reference>
<name>A0AAC9AZG2_SPHMC</name>
<dbReference type="EMBL" id="CP013345">
    <property type="protein sequence ID" value="AMU92802.1"/>
    <property type="molecule type" value="Genomic_DNA"/>
</dbReference>
<dbReference type="Pfam" id="PF22513">
    <property type="entry name" value="FitA-like_RHH"/>
    <property type="match status" value="1"/>
</dbReference>
<dbReference type="SUPFAM" id="SSF47598">
    <property type="entry name" value="Ribbon-helix-helix"/>
    <property type="match status" value="1"/>
</dbReference>
<organism evidence="2 3">
    <name type="scientific">Sphingopyxis macrogoltabida</name>
    <name type="common">Sphingomonas macrogoltabidus</name>
    <dbReference type="NCBI Taxonomy" id="33050"/>
    <lineage>
        <taxon>Bacteria</taxon>
        <taxon>Pseudomonadati</taxon>
        <taxon>Pseudomonadota</taxon>
        <taxon>Alphaproteobacteria</taxon>
        <taxon>Sphingomonadales</taxon>
        <taxon>Sphingomonadaceae</taxon>
        <taxon>Sphingopyxis</taxon>
    </lineage>
</organism>
<protein>
    <submittedName>
        <fullName evidence="2">Plasmid stabilization protein</fullName>
    </submittedName>
</protein>
<dbReference type="RefSeq" id="WP_054735227.1">
    <property type="nucleotide sequence ID" value="NZ_CP009430.1"/>
</dbReference>